<dbReference type="AlphaFoldDB" id="A0A4V6PFA7"/>
<comment type="caution">
    <text evidence="1">The sequence shown here is derived from an EMBL/GenBank/DDBJ whole genome shotgun (WGS) entry which is preliminary data.</text>
</comment>
<dbReference type="Proteomes" id="UP000294513">
    <property type="component" value="Unassembled WGS sequence"/>
</dbReference>
<name>A0A4V6PFA7_9ACTN</name>
<protein>
    <submittedName>
        <fullName evidence="1">Uncharacterized protein</fullName>
    </submittedName>
</protein>
<sequence length="70" mass="7533">MAGDEIQVALPAATVEAARAIAEAVGTSVGELAARGLRNEVLRRQLAADPLAEDDEWLDFAEEAEEDLRR</sequence>
<evidence type="ECO:0000313" key="1">
    <source>
        <dbReference type="EMBL" id="TDD97707.1"/>
    </source>
</evidence>
<keyword evidence="2" id="KW-1185">Reference proteome</keyword>
<proteinExistence type="predicted"/>
<reference evidence="1 2" key="1">
    <citation type="submission" date="2019-03" db="EMBL/GenBank/DDBJ databases">
        <title>Draft genome sequences of novel Actinobacteria.</title>
        <authorList>
            <person name="Sahin N."/>
            <person name="Ay H."/>
            <person name="Saygin H."/>
        </authorList>
    </citation>
    <scope>NUCLEOTIDE SEQUENCE [LARGE SCALE GENOMIC DNA]</scope>
    <source>
        <strain evidence="1 2">H3C3</strain>
    </source>
</reference>
<evidence type="ECO:0000313" key="2">
    <source>
        <dbReference type="Proteomes" id="UP000294513"/>
    </source>
</evidence>
<gene>
    <name evidence="1" type="ORF">E1298_01335</name>
</gene>
<organism evidence="1 2">
    <name type="scientific">Actinomadura rubrisoli</name>
    <dbReference type="NCBI Taxonomy" id="2530368"/>
    <lineage>
        <taxon>Bacteria</taxon>
        <taxon>Bacillati</taxon>
        <taxon>Actinomycetota</taxon>
        <taxon>Actinomycetes</taxon>
        <taxon>Streptosporangiales</taxon>
        <taxon>Thermomonosporaceae</taxon>
        <taxon>Actinomadura</taxon>
    </lineage>
</organism>
<dbReference type="RefSeq" id="WP_131888869.1">
    <property type="nucleotide sequence ID" value="NZ_SMKU01000002.1"/>
</dbReference>
<accession>A0A4V6PFA7</accession>
<dbReference type="EMBL" id="SMKU01000002">
    <property type="protein sequence ID" value="TDD97707.1"/>
    <property type="molecule type" value="Genomic_DNA"/>
</dbReference>